<name>A0AAV9U3K6_9PEZI</name>
<reference evidence="5 6" key="1">
    <citation type="submission" date="2019-10" db="EMBL/GenBank/DDBJ databases">
        <authorList>
            <person name="Palmer J.M."/>
        </authorList>
    </citation>
    <scope>NUCLEOTIDE SEQUENCE [LARGE SCALE GENOMIC DNA]</scope>
    <source>
        <strain evidence="5 6">TWF730</strain>
    </source>
</reference>
<dbReference type="PANTHER" id="PTHR45937:SF1">
    <property type="entry name" value="ASPARAGINE SYNTHETASE DOMAIN-CONTAINING PROTEIN 1"/>
    <property type="match status" value="1"/>
</dbReference>
<dbReference type="SUPFAM" id="SSF56235">
    <property type="entry name" value="N-terminal nucleophile aminohydrolases (Ntn hydrolases)"/>
    <property type="match status" value="1"/>
</dbReference>
<dbReference type="SUPFAM" id="SSF52402">
    <property type="entry name" value="Adenine nucleotide alpha hydrolases-like"/>
    <property type="match status" value="1"/>
</dbReference>
<dbReference type="InterPro" id="IPR014729">
    <property type="entry name" value="Rossmann-like_a/b/a_fold"/>
</dbReference>
<evidence type="ECO:0000256" key="2">
    <source>
        <dbReference type="ARBA" id="ARBA00022888"/>
    </source>
</evidence>
<proteinExistence type="predicted"/>
<dbReference type="CDD" id="cd03766">
    <property type="entry name" value="Gn_AT_II_novel"/>
    <property type="match status" value="1"/>
</dbReference>
<dbReference type="EMBL" id="JAVHNS010000017">
    <property type="protein sequence ID" value="KAK6332638.1"/>
    <property type="molecule type" value="Genomic_DNA"/>
</dbReference>
<sequence length="597" mass="66338">MCGILFELSQADNSSTSSVSVSDSLVKDVRRRGPDSMETVELVVGSLRLKFTSSVLSLRGAAVVPQPLFSKPGGAEVRDQSPEYVLCWNGEAWRFDGKEFGPDENDTQLIFDQLSSCNGKVQDVLQRIEGPFAFVFYDGPSKRVWFGRDWLGRRSLLWQKRDDGTGNVAICSIADPRSISQWEEIEADGFYYIDLQTETSSPQIQRIAFVSNSDPDITDSLSMRLPIPRLCKHIPPENPAALSPESPPVARLYGLLYDSLRLRVQNVPLHSIPHVPGHEGKLRPSKIGILFSGGVDCTMLARIVHDILPAEEPIELLNVAFENRRVLDAAIAEAKKAKKVKKASTQVMNGTELETNGVDGINATALTNNVYDICPDRQTGRKSWKELQSVCPTRDWRFKEINVPYEEVVEHKPAVVALLHPHDTEMDLSIGLAFYFASRPLETDSPRILLSGLGADELFGGYARHGTAFNRAGYPGLIDELELDLTRLGKRNLGRDDRIIANWGREARFPFLDERLLQEVISWPVTDKCGFGAIQPEEGNTLDNEKRVLRLLAWKLGMKGVAGEKKRAIQFGARTAKMEATRGGKVKGTQKISVAPE</sequence>
<keyword evidence="2" id="KW-0061">Asparagine biosynthesis</keyword>
<dbReference type="Pfam" id="PF13537">
    <property type="entry name" value="GATase_7"/>
    <property type="match status" value="1"/>
</dbReference>
<evidence type="ECO:0000313" key="5">
    <source>
        <dbReference type="EMBL" id="KAK6332638.1"/>
    </source>
</evidence>
<dbReference type="InterPro" id="IPR029055">
    <property type="entry name" value="Ntn_hydrolases_N"/>
</dbReference>
<dbReference type="Proteomes" id="UP001373714">
    <property type="component" value="Unassembled WGS sequence"/>
</dbReference>
<dbReference type="GO" id="GO:0004066">
    <property type="term" value="F:asparagine synthase (glutamine-hydrolyzing) activity"/>
    <property type="evidence" value="ECO:0007669"/>
    <property type="project" value="InterPro"/>
</dbReference>
<keyword evidence="3" id="KW-0315">Glutamine amidotransferase</keyword>
<organism evidence="5 6">
    <name type="scientific">Orbilia blumenaviensis</name>
    <dbReference type="NCBI Taxonomy" id="1796055"/>
    <lineage>
        <taxon>Eukaryota</taxon>
        <taxon>Fungi</taxon>
        <taxon>Dikarya</taxon>
        <taxon>Ascomycota</taxon>
        <taxon>Pezizomycotina</taxon>
        <taxon>Orbiliomycetes</taxon>
        <taxon>Orbiliales</taxon>
        <taxon>Orbiliaceae</taxon>
        <taxon>Orbilia</taxon>
    </lineage>
</organism>
<keyword evidence="6" id="KW-1185">Reference proteome</keyword>
<dbReference type="InterPro" id="IPR001962">
    <property type="entry name" value="Asn_synthase"/>
</dbReference>
<accession>A0AAV9U3K6</accession>
<evidence type="ECO:0000313" key="6">
    <source>
        <dbReference type="Proteomes" id="UP001373714"/>
    </source>
</evidence>
<feature type="domain" description="Glutamine amidotransferase type-2" evidence="4">
    <location>
        <begin position="2"/>
        <end position="245"/>
    </location>
</feature>
<comment type="caution">
    <text evidence="5">The sequence shown here is derived from an EMBL/GenBank/DDBJ whole genome shotgun (WGS) entry which is preliminary data.</text>
</comment>
<dbReference type="InterPro" id="IPR051857">
    <property type="entry name" value="Asn_synthetase_domain"/>
</dbReference>
<evidence type="ECO:0000259" key="4">
    <source>
        <dbReference type="PROSITE" id="PS51278"/>
    </source>
</evidence>
<dbReference type="AlphaFoldDB" id="A0AAV9U3K6"/>
<dbReference type="GO" id="GO:0006529">
    <property type="term" value="P:asparagine biosynthetic process"/>
    <property type="evidence" value="ECO:0007669"/>
    <property type="project" value="UniProtKB-KW"/>
</dbReference>
<protein>
    <recommendedName>
        <fullName evidence="4">Glutamine amidotransferase type-2 domain-containing protein</fullName>
    </recommendedName>
</protein>
<keyword evidence="1" id="KW-0028">Amino-acid biosynthesis</keyword>
<dbReference type="PROSITE" id="PS51278">
    <property type="entry name" value="GATASE_TYPE_2"/>
    <property type="match status" value="1"/>
</dbReference>
<dbReference type="PANTHER" id="PTHR45937">
    <property type="entry name" value="ASPARAGINE SYNTHETASE DOMAIN-CONTAINING PROTEIN 1"/>
    <property type="match status" value="1"/>
</dbReference>
<gene>
    <name evidence="5" type="ORF">TWF730_004299</name>
</gene>
<evidence type="ECO:0000256" key="1">
    <source>
        <dbReference type="ARBA" id="ARBA00022605"/>
    </source>
</evidence>
<dbReference type="Gene3D" id="3.60.20.10">
    <property type="entry name" value="Glutamine Phosphoribosylpyrophosphate, subunit 1, domain 1"/>
    <property type="match status" value="1"/>
</dbReference>
<dbReference type="Pfam" id="PF00733">
    <property type="entry name" value="Asn_synthase"/>
    <property type="match status" value="2"/>
</dbReference>
<dbReference type="CDD" id="cd01991">
    <property type="entry name" value="Asn_synthase_B_C"/>
    <property type="match status" value="1"/>
</dbReference>
<evidence type="ECO:0000256" key="3">
    <source>
        <dbReference type="ARBA" id="ARBA00022962"/>
    </source>
</evidence>
<dbReference type="InterPro" id="IPR017932">
    <property type="entry name" value="GATase_2_dom"/>
</dbReference>
<dbReference type="Gene3D" id="3.40.50.620">
    <property type="entry name" value="HUPs"/>
    <property type="match status" value="1"/>
</dbReference>